<sequence>MGHKYTLLPPSISLLFLIIRSFLTVSHFYENTSQNLSFPELFCTIPHPHPFSMFRLKRLLVFLLIFCLFMQTAFGDPPSPTSTDIGHLDSTPAGGVVGGEGVTTDLANSTDVKTPTEDVNDDDLDSFEDNGMEKPDTQADDIDALDPELDEDLNEDEIGDHNDKSNKGKDIIDKPMGGDPHHHWPRPKPRHCTGICDSSLTCHCRKYGVGRCRCVHPGLKCRCINHRKARNEGTDFDNSNSTDASRFVDELSTPVDLSAADDLKADDLHADDSNTAEDLNSTAVRKTTTNLITAEDVSDTEENQESSSPSKKIAYKCSSICNKRKRCPCPYRGQNMSCHCDSPGDKCRCKNLYPTHPDRLVDGEDLNTIDDATTTADLGSANTANTPKRRSTEEILVAPEEPVNTPEESADANEDTGKSKTILPIPPPIHCRGICNMHRKCNCMDKEEPSHCRCRLPGFPCSCTTYITDRAVETVGPSSDTDKNLDSTEEPEANEKSENIARNPFALAPRQPCSGRCTGHGKCMCGGLLNCRCRRPGKYCSCVN</sequence>
<dbReference type="OrthoDB" id="4505666at2759"/>
<dbReference type="VEuPathDB" id="FungiDB:BO97DRAFT_439139"/>
<name>A0A395IAC0_ASPHC</name>
<feature type="compositionally biased region" description="Acidic residues" evidence="1">
    <location>
        <begin position="138"/>
        <end position="158"/>
    </location>
</feature>
<dbReference type="RefSeq" id="XP_025556316.1">
    <property type="nucleotide sequence ID" value="XM_025697961.1"/>
</dbReference>
<feature type="region of interest" description="Disordered" evidence="1">
    <location>
        <begin position="474"/>
        <end position="501"/>
    </location>
</feature>
<dbReference type="EMBL" id="KZ824267">
    <property type="protein sequence ID" value="RAL17162.1"/>
    <property type="molecule type" value="Genomic_DNA"/>
</dbReference>
<evidence type="ECO:0000256" key="1">
    <source>
        <dbReference type="SAM" id="MobiDB-lite"/>
    </source>
</evidence>
<evidence type="ECO:0000313" key="2">
    <source>
        <dbReference type="EMBL" id="RAL17162.1"/>
    </source>
</evidence>
<dbReference type="GeneID" id="37202250"/>
<feature type="region of interest" description="Disordered" evidence="1">
    <location>
        <begin position="373"/>
        <end position="423"/>
    </location>
</feature>
<organism evidence="2 3">
    <name type="scientific">Aspergillus homomorphus (strain CBS 101889)</name>
    <dbReference type="NCBI Taxonomy" id="1450537"/>
    <lineage>
        <taxon>Eukaryota</taxon>
        <taxon>Fungi</taxon>
        <taxon>Dikarya</taxon>
        <taxon>Ascomycota</taxon>
        <taxon>Pezizomycotina</taxon>
        <taxon>Eurotiomycetes</taxon>
        <taxon>Eurotiomycetidae</taxon>
        <taxon>Eurotiales</taxon>
        <taxon>Aspergillaceae</taxon>
        <taxon>Aspergillus</taxon>
        <taxon>Aspergillus subgen. Circumdati</taxon>
    </lineage>
</organism>
<feature type="compositionally biased region" description="Polar residues" evidence="1">
    <location>
        <begin position="373"/>
        <end position="386"/>
    </location>
</feature>
<evidence type="ECO:0000313" key="3">
    <source>
        <dbReference type="Proteomes" id="UP000248961"/>
    </source>
</evidence>
<accession>A0A395IAC0</accession>
<feature type="compositionally biased region" description="Acidic residues" evidence="1">
    <location>
        <begin position="118"/>
        <end position="130"/>
    </location>
</feature>
<proteinExistence type="predicted"/>
<feature type="region of interest" description="Disordered" evidence="1">
    <location>
        <begin position="80"/>
        <end position="187"/>
    </location>
</feature>
<gene>
    <name evidence="2" type="ORF">BO97DRAFT_439139</name>
</gene>
<keyword evidence="3" id="KW-1185">Reference proteome</keyword>
<dbReference type="Proteomes" id="UP000248961">
    <property type="component" value="Unassembled WGS sequence"/>
</dbReference>
<feature type="compositionally biased region" description="Basic and acidic residues" evidence="1">
    <location>
        <begin position="159"/>
        <end position="173"/>
    </location>
</feature>
<dbReference type="AlphaFoldDB" id="A0A395IAC0"/>
<reference evidence="2 3" key="1">
    <citation type="submission" date="2018-02" db="EMBL/GenBank/DDBJ databases">
        <title>The genomes of Aspergillus section Nigri reveals drivers in fungal speciation.</title>
        <authorList>
            <consortium name="DOE Joint Genome Institute"/>
            <person name="Vesth T.C."/>
            <person name="Nybo J."/>
            <person name="Theobald S."/>
            <person name="Brandl J."/>
            <person name="Frisvad J.C."/>
            <person name="Nielsen K.F."/>
            <person name="Lyhne E.K."/>
            <person name="Kogle M.E."/>
            <person name="Kuo A."/>
            <person name="Riley R."/>
            <person name="Clum A."/>
            <person name="Nolan M."/>
            <person name="Lipzen A."/>
            <person name="Salamov A."/>
            <person name="Henrissat B."/>
            <person name="Wiebenga A."/>
            <person name="De vries R.P."/>
            <person name="Grigoriev I.V."/>
            <person name="Mortensen U.H."/>
            <person name="Andersen M.R."/>
            <person name="Baker S.E."/>
        </authorList>
    </citation>
    <scope>NUCLEOTIDE SEQUENCE [LARGE SCALE GENOMIC DNA]</scope>
    <source>
        <strain evidence="2 3">CBS 101889</strain>
    </source>
</reference>
<protein>
    <submittedName>
        <fullName evidence="2">Uncharacterized protein</fullName>
    </submittedName>
</protein>